<dbReference type="EC" id="3.6.1.9" evidence="4"/>
<dbReference type="NCBIfam" id="TIGR00172">
    <property type="entry name" value="maf"/>
    <property type="match status" value="1"/>
</dbReference>
<dbReference type="SUPFAM" id="SSF52972">
    <property type="entry name" value="ITPase-like"/>
    <property type="match status" value="1"/>
</dbReference>
<evidence type="ECO:0000256" key="1">
    <source>
        <dbReference type="ARBA" id="ARBA00001968"/>
    </source>
</evidence>
<keyword evidence="4" id="KW-0963">Cytoplasm</keyword>
<gene>
    <name evidence="5" type="ORF">A11A3_10102</name>
</gene>
<dbReference type="Proteomes" id="UP000010164">
    <property type="component" value="Unassembled WGS sequence"/>
</dbReference>
<dbReference type="GO" id="GO:0005737">
    <property type="term" value="C:cytoplasm"/>
    <property type="evidence" value="ECO:0007669"/>
    <property type="project" value="UniProtKB-SubCell"/>
</dbReference>
<dbReference type="PATRIC" id="fig|1177179.3.peg.2012"/>
<dbReference type="OrthoDB" id="9807767at2"/>
<dbReference type="InterPro" id="IPR029001">
    <property type="entry name" value="ITPase-like_fam"/>
</dbReference>
<dbReference type="RefSeq" id="WP_008929198.1">
    <property type="nucleotide sequence ID" value="NZ_AMRJ01000014.1"/>
</dbReference>
<dbReference type="HAMAP" id="MF_00528">
    <property type="entry name" value="Maf"/>
    <property type="match status" value="1"/>
</dbReference>
<dbReference type="Pfam" id="PF02545">
    <property type="entry name" value="Maf"/>
    <property type="match status" value="1"/>
</dbReference>
<comment type="similarity">
    <text evidence="4">Belongs to the Maf family. YhdE subfamily.</text>
</comment>
<sequence length="192" mass="20267">MELLLASGSPRRAELLRQIGVPFRVLKAPDIDETPQPGEAPLAYVRRMAREKAAAGATGQSDQAVMGADTAVVLGEQILGKPRDDAHALAMLTALSGREHQVISAVCIHCAAGENVQQSLTRVHFRALDKATLQAYVATGEGRDKAGAYGIQGLGGALVATLNGSYSGVVGLPLEQTVTLLDWAGIPYWQRL</sequence>
<evidence type="ECO:0000256" key="2">
    <source>
        <dbReference type="ARBA" id="ARBA00022801"/>
    </source>
</evidence>
<name>L0WBL2_9GAMM</name>
<feature type="site" description="Important for substrate specificity" evidence="4">
    <location>
        <position position="70"/>
    </location>
</feature>
<evidence type="ECO:0000256" key="3">
    <source>
        <dbReference type="ARBA" id="ARBA00023080"/>
    </source>
</evidence>
<dbReference type="InterPro" id="IPR003697">
    <property type="entry name" value="Maf-like"/>
</dbReference>
<dbReference type="Gene3D" id="3.90.950.10">
    <property type="match status" value="1"/>
</dbReference>
<comment type="catalytic activity">
    <reaction evidence="4">
        <text>UTP + H2O = UMP + diphosphate + H(+)</text>
        <dbReference type="Rhea" id="RHEA:29395"/>
        <dbReference type="ChEBI" id="CHEBI:15377"/>
        <dbReference type="ChEBI" id="CHEBI:15378"/>
        <dbReference type="ChEBI" id="CHEBI:33019"/>
        <dbReference type="ChEBI" id="CHEBI:46398"/>
        <dbReference type="ChEBI" id="CHEBI:57865"/>
        <dbReference type="EC" id="3.6.1.9"/>
    </reaction>
</comment>
<comment type="catalytic activity">
    <reaction evidence="4">
        <text>dTTP + H2O = dTMP + diphosphate + H(+)</text>
        <dbReference type="Rhea" id="RHEA:28534"/>
        <dbReference type="ChEBI" id="CHEBI:15377"/>
        <dbReference type="ChEBI" id="CHEBI:15378"/>
        <dbReference type="ChEBI" id="CHEBI:33019"/>
        <dbReference type="ChEBI" id="CHEBI:37568"/>
        <dbReference type="ChEBI" id="CHEBI:63528"/>
        <dbReference type="EC" id="3.6.1.9"/>
    </reaction>
</comment>
<evidence type="ECO:0000256" key="4">
    <source>
        <dbReference type="HAMAP-Rule" id="MF_00528"/>
    </source>
</evidence>
<dbReference type="PANTHER" id="PTHR43213">
    <property type="entry name" value="BIFUNCTIONAL DTTP/UTP PYROPHOSPHATASE/METHYLTRANSFERASE PROTEIN-RELATED"/>
    <property type="match status" value="1"/>
</dbReference>
<organism evidence="5 6">
    <name type="scientific">Alcanivorax hongdengensis A-11-3</name>
    <dbReference type="NCBI Taxonomy" id="1177179"/>
    <lineage>
        <taxon>Bacteria</taxon>
        <taxon>Pseudomonadati</taxon>
        <taxon>Pseudomonadota</taxon>
        <taxon>Gammaproteobacteria</taxon>
        <taxon>Oceanospirillales</taxon>
        <taxon>Alcanivoracaceae</taxon>
        <taxon>Alcanivorax</taxon>
    </lineage>
</organism>
<reference evidence="5 6" key="1">
    <citation type="journal article" date="2012" name="J. Bacteriol.">
        <title>Genome Sequence of the Alkane-Degrading Bacterium Alcanivorax hongdengensis Type Strain A-11-3.</title>
        <authorList>
            <person name="Lai Q."/>
            <person name="Shao Z."/>
        </authorList>
    </citation>
    <scope>NUCLEOTIDE SEQUENCE [LARGE SCALE GENOMIC DNA]</scope>
    <source>
        <strain evidence="5 6">A-11-3</strain>
    </source>
</reference>
<accession>L0WBL2</accession>
<feature type="site" description="Important for substrate specificity" evidence="4">
    <location>
        <position position="152"/>
    </location>
</feature>
<dbReference type="GO" id="GO:0036221">
    <property type="term" value="F:UTP diphosphatase activity"/>
    <property type="evidence" value="ECO:0007669"/>
    <property type="project" value="RHEA"/>
</dbReference>
<comment type="function">
    <text evidence="4">Nucleoside triphosphate pyrophosphatase that hydrolyzes dTTP and UTP. May have a dual role in cell division arrest and in preventing the incorporation of modified nucleotides into cellular nucleic acids.</text>
</comment>
<feature type="site" description="Important for substrate specificity" evidence="4">
    <location>
        <position position="11"/>
    </location>
</feature>
<dbReference type="STRING" id="1177179.A11A3_10102"/>
<keyword evidence="6" id="KW-1185">Reference proteome</keyword>
<dbReference type="AlphaFoldDB" id="L0WBL2"/>
<dbReference type="eggNOG" id="COG0424">
    <property type="taxonomic scope" value="Bacteria"/>
</dbReference>
<proteinExistence type="inferred from homology"/>
<keyword evidence="3 4" id="KW-0546">Nucleotide metabolism</keyword>
<evidence type="ECO:0000313" key="6">
    <source>
        <dbReference type="Proteomes" id="UP000010164"/>
    </source>
</evidence>
<comment type="caution">
    <text evidence="5">The sequence shown here is derived from an EMBL/GenBank/DDBJ whole genome shotgun (WGS) entry which is preliminary data.</text>
</comment>
<evidence type="ECO:0000313" key="5">
    <source>
        <dbReference type="EMBL" id="EKF74163.1"/>
    </source>
</evidence>
<dbReference type="GO" id="GO:0036218">
    <property type="term" value="F:dTTP diphosphatase activity"/>
    <property type="evidence" value="ECO:0007669"/>
    <property type="project" value="RHEA"/>
</dbReference>
<dbReference type="GO" id="GO:0009117">
    <property type="term" value="P:nucleotide metabolic process"/>
    <property type="evidence" value="ECO:0007669"/>
    <property type="project" value="UniProtKB-KW"/>
</dbReference>
<dbReference type="EMBL" id="AMRJ01000014">
    <property type="protein sequence ID" value="EKF74163.1"/>
    <property type="molecule type" value="Genomic_DNA"/>
</dbReference>
<comment type="subcellular location">
    <subcellularLocation>
        <location evidence="4">Cytoplasm</location>
    </subcellularLocation>
</comment>
<comment type="cofactor">
    <cofactor evidence="1 4">
        <name>a divalent metal cation</name>
        <dbReference type="ChEBI" id="CHEBI:60240"/>
    </cofactor>
</comment>
<protein>
    <recommendedName>
        <fullName evidence="4">dTTP/UTP pyrophosphatase</fullName>
        <shortName evidence="4">dTTPase/UTPase</shortName>
        <ecNumber evidence="4">3.6.1.9</ecNumber>
    </recommendedName>
    <alternativeName>
        <fullName evidence="4">Nucleoside triphosphate pyrophosphatase</fullName>
    </alternativeName>
    <alternativeName>
        <fullName evidence="4">Nucleotide pyrophosphatase</fullName>
        <shortName evidence="4">Nucleotide PPase</shortName>
    </alternativeName>
</protein>
<dbReference type="PANTHER" id="PTHR43213:SF5">
    <property type="entry name" value="BIFUNCTIONAL DTTP_UTP PYROPHOSPHATASE_METHYLTRANSFERASE PROTEIN-RELATED"/>
    <property type="match status" value="1"/>
</dbReference>
<comment type="caution">
    <text evidence="4">Lacks conserved residue(s) required for the propagation of feature annotation.</text>
</comment>
<dbReference type="CDD" id="cd00555">
    <property type="entry name" value="Maf"/>
    <property type="match status" value="1"/>
</dbReference>
<keyword evidence="2 4" id="KW-0378">Hydrolase</keyword>
<feature type="active site" description="Proton acceptor" evidence="4">
    <location>
        <position position="69"/>
    </location>
</feature>
<dbReference type="PIRSF" id="PIRSF006305">
    <property type="entry name" value="Maf"/>
    <property type="match status" value="1"/>
</dbReference>